<name>A0A5M6CHD2_9BACT</name>
<keyword evidence="2" id="KW-1185">Reference proteome</keyword>
<dbReference type="Proteomes" id="UP000323632">
    <property type="component" value="Unassembled WGS sequence"/>
</dbReference>
<accession>A0A5M6CHD2</accession>
<gene>
    <name evidence="1" type="ORF">F0919_17405</name>
</gene>
<comment type="caution">
    <text evidence="1">The sequence shown here is derived from an EMBL/GenBank/DDBJ whole genome shotgun (WGS) entry which is preliminary data.</text>
</comment>
<organism evidence="1 2">
    <name type="scientific">Taibaiella lutea</name>
    <dbReference type="NCBI Taxonomy" id="2608001"/>
    <lineage>
        <taxon>Bacteria</taxon>
        <taxon>Pseudomonadati</taxon>
        <taxon>Bacteroidota</taxon>
        <taxon>Chitinophagia</taxon>
        <taxon>Chitinophagales</taxon>
        <taxon>Chitinophagaceae</taxon>
        <taxon>Taibaiella</taxon>
    </lineage>
</organism>
<evidence type="ECO:0000313" key="2">
    <source>
        <dbReference type="Proteomes" id="UP000323632"/>
    </source>
</evidence>
<protein>
    <submittedName>
        <fullName evidence="1">Uncharacterized protein</fullName>
    </submittedName>
</protein>
<reference evidence="1 2" key="1">
    <citation type="submission" date="2019-09" db="EMBL/GenBank/DDBJ databases">
        <title>Genome sequence and assembly of Taibaiella sp.</title>
        <authorList>
            <person name="Chhetri G."/>
        </authorList>
    </citation>
    <scope>NUCLEOTIDE SEQUENCE [LARGE SCALE GENOMIC DNA]</scope>
    <source>
        <strain evidence="1 2">KVB11</strain>
    </source>
</reference>
<dbReference type="RefSeq" id="WP_150034062.1">
    <property type="nucleotide sequence ID" value="NZ_VWSH01000004.1"/>
</dbReference>
<evidence type="ECO:0000313" key="1">
    <source>
        <dbReference type="EMBL" id="KAA5532559.1"/>
    </source>
</evidence>
<dbReference type="EMBL" id="VWSH01000004">
    <property type="protein sequence ID" value="KAA5532559.1"/>
    <property type="molecule type" value="Genomic_DNA"/>
</dbReference>
<sequence>MQIDLQIPIEIIERYKADLLLRGTHVSNEELTQAIFYSLAYRISTLEDAVRNLNNNINRIVESRNL</sequence>
<dbReference type="AlphaFoldDB" id="A0A5M6CHD2"/>
<proteinExistence type="predicted"/>